<dbReference type="RefSeq" id="WP_015651330.1">
    <property type="nucleotide sequence ID" value="NC_020506.1"/>
</dbReference>
<evidence type="ECO:0000313" key="2">
    <source>
        <dbReference type="Proteomes" id="UP000011760"/>
    </source>
</evidence>
<reference evidence="1 2" key="1">
    <citation type="submission" date="2013-02" db="EMBL/GenBank/DDBJ databases">
        <title>The complete genome sequence of Corynebacterium callunae DSM 20147.</title>
        <authorList>
            <person name="Ruckert C."/>
            <person name="Albersmeier A."/>
            <person name="Kalinowski J."/>
        </authorList>
    </citation>
    <scope>NUCLEOTIDE SEQUENCE [LARGE SCALE GENOMIC DNA]</scope>
    <source>
        <strain evidence="1 2">DSM 20147</strain>
    </source>
</reference>
<dbReference type="PATRIC" id="fig|1121353.3.peg.1485"/>
<gene>
    <name evidence="1" type="ORF">H924_07285</name>
</gene>
<keyword evidence="2" id="KW-1185">Reference proteome</keyword>
<dbReference type="Proteomes" id="UP000011760">
    <property type="component" value="Chromosome"/>
</dbReference>
<accession>M1ULE3</accession>
<sequence>MAHLTITFDLENPEEFNLNGDVTGLAQIDILRGVCNLVHATINLFIDENLHDAAYDLAISMIQDSHAINITDTSGDTPA</sequence>
<name>M1ULE3_9CORY</name>
<protein>
    <submittedName>
        <fullName evidence="1">Uncharacterized protein</fullName>
    </submittedName>
</protein>
<dbReference type="EMBL" id="CP004354">
    <property type="protein sequence ID" value="AGG66899.1"/>
    <property type="molecule type" value="Genomic_DNA"/>
</dbReference>
<proteinExistence type="predicted"/>
<dbReference type="AlphaFoldDB" id="M1ULE3"/>
<dbReference type="STRING" id="1121353.H924_07285"/>
<evidence type="ECO:0000313" key="1">
    <source>
        <dbReference type="EMBL" id="AGG66899.1"/>
    </source>
</evidence>
<dbReference type="HOGENOM" id="CLU_2600052_0_0_11"/>
<dbReference type="KEGG" id="ccn:H924_07285"/>
<organism evidence="1 2">
    <name type="scientific">Corynebacterium callunae DSM 20147</name>
    <dbReference type="NCBI Taxonomy" id="1121353"/>
    <lineage>
        <taxon>Bacteria</taxon>
        <taxon>Bacillati</taxon>
        <taxon>Actinomycetota</taxon>
        <taxon>Actinomycetes</taxon>
        <taxon>Mycobacteriales</taxon>
        <taxon>Corynebacteriaceae</taxon>
        <taxon>Corynebacterium</taxon>
    </lineage>
</organism>